<dbReference type="EMBL" id="LR593886">
    <property type="protein sequence ID" value="VTR96719.1"/>
    <property type="molecule type" value="Genomic_DNA"/>
</dbReference>
<dbReference type="KEGG" id="gms:SOIL9_10800"/>
<dbReference type="RefSeq" id="WP_162670881.1">
    <property type="nucleotide sequence ID" value="NZ_LR593886.1"/>
</dbReference>
<evidence type="ECO:0000313" key="3">
    <source>
        <dbReference type="Proteomes" id="UP000464178"/>
    </source>
</evidence>
<keyword evidence="3" id="KW-1185">Reference proteome</keyword>
<proteinExistence type="predicted"/>
<feature type="domain" description="Neutral/alkaline non-lysosomal ceramidase N-terminal" evidence="1">
    <location>
        <begin position="14"/>
        <end position="233"/>
    </location>
</feature>
<dbReference type="Proteomes" id="UP000464178">
    <property type="component" value="Chromosome"/>
</dbReference>
<dbReference type="AlphaFoldDB" id="A0A6P2D6E5"/>
<name>A0A6P2D6E5_9BACT</name>
<dbReference type="InterPro" id="IPR031329">
    <property type="entry name" value="NEUT/ALK_ceramidase_N"/>
</dbReference>
<evidence type="ECO:0000259" key="1">
    <source>
        <dbReference type="Pfam" id="PF04734"/>
    </source>
</evidence>
<accession>A0A6P2D6E5</accession>
<evidence type="ECO:0000313" key="2">
    <source>
        <dbReference type="EMBL" id="VTR96719.1"/>
    </source>
</evidence>
<reference evidence="2 3" key="1">
    <citation type="submission" date="2019-05" db="EMBL/GenBank/DDBJ databases">
        <authorList>
            <consortium name="Science for Life Laboratories"/>
        </authorList>
    </citation>
    <scope>NUCLEOTIDE SEQUENCE [LARGE SCALE GENOMIC DNA]</scope>
    <source>
        <strain evidence="2">Soil9</strain>
    </source>
</reference>
<organism evidence="2 3">
    <name type="scientific">Gemmata massiliana</name>
    <dbReference type="NCBI Taxonomy" id="1210884"/>
    <lineage>
        <taxon>Bacteria</taxon>
        <taxon>Pseudomonadati</taxon>
        <taxon>Planctomycetota</taxon>
        <taxon>Planctomycetia</taxon>
        <taxon>Gemmatales</taxon>
        <taxon>Gemmataceae</taxon>
        <taxon>Gemmata</taxon>
    </lineage>
</organism>
<dbReference type="Pfam" id="PF04734">
    <property type="entry name" value="Ceramidase_alk"/>
    <property type="match status" value="1"/>
</dbReference>
<gene>
    <name evidence="2" type="ORF">SOIL9_10800</name>
</gene>
<sequence length="477" mass="51451">MKTRVHTPQARCRAGFARADITPPVGIYHRMWGAALHDRATGVHKPLTATALYLEALDGAGRLLVIGMDHCILDGAEIANIRTRVGEVAPDDVMVALSHTHGSGWMSRSRANLPGGDLIGPYLDQLADTCVALARRAIDSARDATILYGSARCALAAHRDTWDERAKQFVCGFNTEGQADDTVLVAKVLADGTRGTLGTVVNYACHPTTLAWANTLISPDYVGAMREVIETSTGGPCLFIQGASGDLGPREGYVGDAAVADRNGRQLGFAALSALEALPAPDTYFEYTGPVVSGAILGTWAHRPVPAEEQAAFAAWCTRRFVVPLPYRLSLPTVEETRAELAKWEREESSARAANDETRVSECRARAEQMTRQLTRLAAMPPGKSYPYQITVSRVGGSVWVFCPGELYQVFQTTLRARFPDLALVISTVTNDWQPGYLPTASSYDYGIYQEIIAAVAPGSLETVIEVVSREIKAVAG</sequence>
<protein>
    <recommendedName>
        <fullName evidence="1">Neutral/alkaline non-lysosomal ceramidase N-terminal domain-containing protein</fullName>
    </recommendedName>
</protein>